<gene>
    <name evidence="1" type="ORF">F8M41_019936</name>
</gene>
<dbReference type="OrthoDB" id="270318at2759"/>
<protein>
    <submittedName>
        <fullName evidence="1">Uncharacterized protein</fullName>
    </submittedName>
</protein>
<dbReference type="EMBL" id="WTPW01000531">
    <property type="protein sequence ID" value="KAF0501867.1"/>
    <property type="molecule type" value="Genomic_DNA"/>
</dbReference>
<dbReference type="Proteomes" id="UP000439903">
    <property type="component" value="Unassembled WGS sequence"/>
</dbReference>
<sequence length="309" mass="35962">MDLTFNSTIILNNAGIDASSDTDHKILFSGISNETMINNRKSETFHDFDYGTPDLPGLPDKIKTEIFKLNNIGERIIQAFISVRKNEKRDEFFKKIVGETIKSERNIKKVEVLNFLDQMMGNKSKSIFLSTMKMFRGKNPFYSICGTSAINDFQSAKSGPVTPCYKPLSFNPTFYNWILVKFSENSEVANFAFNDILETRISFDLCQNSKEISSYKFIEVSTIFKVYCNARNFFLASHLEFLKKVSHEDILYPLFEYYLLDLFQPPPTFNMPMQITDNFNAYFKSKRKRKKRTIIREQPVEWLIAIENL</sequence>
<evidence type="ECO:0000313" key="2">
    <source>
        <dbReference type="Proteomes" id="UP000439903"/>
    </source>
</evidence>
<reference evidence="1 2" key="1">
    <citation type="journal article" date="2019" name="Environ. Microbiol.">
        <title>At the nexus of three kingdoms: the genome of the mycorrhizal fungus Gigaspora margarita provides insights into plant, endobacterial and fungal interactions.</title>
        <authorList>
            <person name="Venice F."/>
            <person name="Ghignone S."/>
            <person name="Salvioli di Fossalunga A."/>
            <person name="Amselem J."/>
            <person name="Novero M."/>
            <person name="Xianan X."/>
            <person name="Sedzielewska Toro K."/>
            <person name="Morin E."/>
            <person name="Lipzen A."/>
            <person name="Grigoriev I.V."/>
            <person name="Henrissat B."/>
            <person name="Martin F.M."/>
            <person name="Bonfante P."/>
        </authorList>
    </citation>
    <scope>NUCLEOTIDE SEQUENCE [LARGE SCALE GENOMIC DNA]</scope>
    <source>
        <strain evidence="1 2">BEG34</strain>
    </source>
</reference>
<dbReference type="AlphaFoldDB" id="A0A8H4AJC9"/>
<accession>A0A8H4AJC9</accession>
<keyword evidence="2" id="KW-1185">Reference proteome</keyword>
<name>A0A8H4AJC9_GIGMA</name>
<proteinExistence type="predicted"/>
<organism evidence="1 2">
    <name type="scientific">Gigaspora margarita</name>
    <dbReference type="NCBI Taxonomy" id="4874"/>
    <lineage>
        <taxon>Eukaryota</taxon>
        <taxon>Fungi</taxon>
        <taxon>Fungi incertae sedis</taxon>
        <taxon>Mucoromycota</taxon>
        <taxon>Glomeromycotina</taxon>
        <taxon>Glomeromycetes</taxon>
        <taxon>Diversisporales</taxon>
        <taxon>Gigasporaceae</taxon>
        <taxon>Gigaspora</taxon>
    </lineage>
</organism>
<comment type="caution">
    <text evidence="1">The sequence shown here is derived from an EMBL/GenBank/DDBJ whole genome shotgun (WGS) entry which is preliminary data.</text>
</comment>
<evidence type="ECO:0000313" key="1">
    <source>
        <dbReference type="EMBL" id="KAF0501867.1"/>
    </source>
</evidence>